<dbReference type="EMBL" id="MU275895">
    <property type="protein sequence ID" value="KAI0047928.1"/>
    <property type="molecule type" value="Genomic_DNA"/>
</dbReference>
<keyword evidence="2" id="KW-1185">Reference proteome</keyword>
<protein>
    <submittedName>
        <fullName evidence="1">P-loop containing nucleoside triphosphate hydrolase protein</fullName>
    </submittedName>
</protein>
<sequence length="639" mass="70763">MAGLVLQLVSLVSPILSLLNGSDGGAAAALNATVSNATMTGASSAPLGTPFNLTSLIAWINSFSALRDYFKLIILGGAFETLRRFYSFSYVSLVDRFYISASFESEDDTFDWMMFWLSSLPQWRKFRDFTVSTNDLGLESDAIELEEDDEDSTTRSRTRPVRYLPSYAANYTMWYKRRWMRITRTKEESRWHSDKSTLTVTILSRDRSVLDALILEARKKWLSARADKIDIYAMDGSDWRFVSSRPKRPINSIILDAGVKELILDDARDFLKSKTWYSERGFPFRRGYLLYGAPGSGKTSIIHSLAGELGLDIYIISLSKMGLDDTTLNSLICALPPQCIAIMEDIDAAFTRGITRSTVGTELDDPHREKQANGQDDNPESQGQQGHAQEHRPGGDVGSSRITLSGLLNALDGVSAQEGRLLFATTNRYSVLDAALTRPGRMDLHVEFRLASRYQAREMFKRFFRFFVPGPASADAAGAAEQQDDDGAEEEGIDSGYGTPTKEKPAHADLIDLSAAADDSAAPAALPTPSTSALASDAAPTFNGTSHSSRAPTLSKKQILRLAERFAASIPEREFSMASMQGYLMAYKVRPVQAAEDIEQWVKEQREERERKEKYKRTGFVKEEVKDSASVPAAGSSES</sequence>
<evidence type="ECO:0000313" key="1">
    <source>
        <dbReference type="EMBL" id="KAI0047928.1"/>
    </source>
</evidence>
<accession>A0ACB8RVK7</accession>
<comment type="caution">
    <text evidence="1">The sequence shown here is derived from an EMBL/GenBank/DDBJ whole genome shotgun (WGS) entry which is preliminary data.</text>
</comment>
<evidence type="ECO:0000313" key="2">
    <source>
        <dbReference type="Proteomes" id="UP000814033"/>
    </source>
</evidence>
<organism evidence="1 2">
    <name type="scientific">Auriscalpium vulgare</name>
    <dbReference type="NCBI Taxonomy" id="40419"/>
    <lineage>
        <taxon>Eukaryota</taxon>
        <taxon>Fungi</taxon>
        <taxon>Dikarya</taxon>
        <taxon>Basidiomycota</taxon>
        <taxon>Agaricomycotina</taxon>
        <taxon>Agaricomycetes</taxon>
        <taxon>Russulales</taxon>
        <taxon>Auriscalpiaceae</taxon>
        <taxon>Auriscalpium</taxon>
    </lineage>
</organism>
<dbReference type="Proteomes" id="UP000814033">
    <property type="component" value="Unassembled WGS sequence"/>
</dbReference>
<proteinExistence type="predicted"/>
<keyword evidence="1" id="KW-0378">Hydrolase</keyword>
<gene>
    <name evidence="1" type="ORF">FA95DRAFT_1491791</name>
</gene>
<name>A0ACB8RVK7_9AGAM</name>
<reference evidence="1" key="2">
    <citation type="journal article" date="2022" name="New Phytol.">
        <title>Evolutionary transition to the ectomycorrhizal habit in the genomes of a hyperdiverse lineage of mushroom-forming fungi.</title>
        <authorList>
            <person name="Looney B."/>
            <person name="Miyauchi S."/>
            <person name="Morin E."/>
            <person name="Drula E."/>
            <person name="Courty P.E."/>
            <person name="Kohler A."/>
            <person name="Kuo A."/>
            <person name="LaButti K."/>
            <person name="Pangilinan J."/>
            <person name="Lipzen A."/>
            <person name="Riley R."/>
            <person name="Andreopoulos W."/>
            <person name="He G."/>
            <person name="Johnson J."/>
            <person name="Nolan M."/>
            <person name="Tritt A."/>
            <person name="Barry K.W."/>
            <person name="Grigoriev I.V."/>
            <person name="Nagy L.G."/>
            <person name="Hibbett D."/>
            <person name="Henrissat B."/>
            <person name="Matheny P.B."/>
            <person name="Labbe J."/>
            <person name="Martin F.M."/>
        </authorList>
    </citation>
    <scope>NUCLEOTIDE SEQUENCE</scope>
    <source>
        <strain evidence="1">FP105234-sp</strain>
    </source>
</reference>
<reference evidence="1" key="1">
    <citation type="submission" date="2021-02" db="EMBL/GenBank/DDBJ databases">
        <authorList>
            <consortium name="DOE Joint Genome Institute"/>
            <person name="Ahrendt S."/>
            <person name="Looney B.P."/>
            <person name="Miyauchi S."/>
            <person name="Morin E."/>
            <person name="Drula E."/>
            <person name="Courty P.E."/>
            <person name="Chicoki N."/>
            <person name="Fauchery L."/>
            <person name="Kohler A."/>
            <person name="Kuo A."/>
            <person name="Labutti K."/>
            <person name="Pangilinan J."/>
            <person name="Lipzen A."/>
            <person name="Riley R."/>
            <person name="Andreopoulos W."/>
            <person name="He G."/>
            <person name="Johnson J."/>
            <person name="Barry K.W."/>
            <person name="Grigoriev I.V."/>
            <person name="Nagy L."/>
            <person name="Hibbett D."/>
            <person name="Henrissat B."/>
            <person name="Matheny P.B."/>
            <person name="Labbe J."/>
            <person name="Martin F."/>
        </authorList>
    </citation>
    <scope>NUCLEOTIDE SEQUENCE</scope>
    <source>
        <strain evidence="1">FP105234-sp</strain>
    </source>
</reference>